<dbReference type="GO" id="GO:0032588">
    <property type="term" value="C:trans-Golgi network membrane"/>
    <property type="evidence" value="ECO:0007669"/>
    <property type="project" value="InterPro"/>
</dbReference>
<dbReference type="OrthoDB" id="5917212at2759"/>
<protein>
    <submittedName>
        <fullName evidence="1">(spotted green pufferfish) hypothetical protein</fullName>
    </submittedName>
</protein>
<dbReference type="EMBL" id="CAAE01022303">
    <property type="protein sequence ID" value="CAG14391.1"/>
    <property type="molecule type" value="Genomic_DNA"/>
</dbReference>
<dbReference type="KEGG" id="tng:GSTEN00038431G001"/>
<gene>
    <name evidence="1" type="ORF">GSTENG00038431001</name>
</gene>
<reference evidence="1" key="2">
    <citation type="submission" date="2004-02" db="EMBL/GenBank/DDBJ databases">
        <authorList>
            <consortium name="Genoscope"/>
            <consortium name="Whitehead Institute Centre for Genome Research"/>
        </authorList>
    </citation>
    <scope>NUCLEOTIDE SEQUENCE</scope>
</reference>
<dbReference type="GO" id="GO:0030276">
    <property type="term" value="F:clathrin binding"/>
    <property type="evidence" value="ECO:0007669"/>
    <property type="project" value="InterPro"/>
</dbReference>
<name>Q4RB42_TETNG</name>
<dbReference type="GO" id="GO:0030121">
    <property type="term" value="C:AP-1 adaptor complex"/>
    <property type="evidence" value="ECO:0007669"/>
    <property type="project" value="TreeGrafter"/>
</dbReference>
<feature type="non-terminal residue" evidence="1">
    <location>
        <position position="1"/>
    </location>
</feature>
<dbReference type="PANTHER" id="PTHR16156:SF10">
    <property type="entry name" value="AFTIPHILIN-RELATED"/>
    <property type="match status" value="1"/>
</dbReference>
<feature type="non-terminal residue" evidence="1">
    <location>
        <position position="44"/>
    </location>
</feature>
<dbReference type="PANTHER" id="PTHR16156">
    <property type="entry name" value="AFTIPHILIN A-RELATED"/>
    <property type="match status" value="1"/>
</dbReference>
<comment type="caution">
    <text evidence="1">The sequence shown here is derived from an EMBL/GenBank/DDBJ whole genome shotgun (WGS) entry which is preliminary data.</text>
</comment>
<dbReference type="InterPro" id="IPR046359">
    <property type="entry name" value="Aftin-like"/>
</dbReference>
<accession>Q4RB42</accession>
<reference evidence="1" key="1">
    <citation type="journal article" date="2004" name="Nature">
        <title>Genome duplication in the teleost fish Tetraodon nigroviridis reveals the early vertebrate proto-karyotype.</title>
        <authorList>
            <person name="Jaillon O."/>
            <person name="Aury J.-M."/>
            <person name="Brunet F."/>
            <person name="Petit J.-L."/>
            <person name="Stange-Thomann N."/>
            <person name="Mauceli E."/>
            <person name="Bouneau L."/>
            <person name="Fischer C."/>
            <person name="Ozouf-Costaz C."/>
            <person name="Bernot A."/>
            <person name="Nicaud S."/>
            <person name="Jaffe D."/>
            <person name="Fisher S."/>
            <person name="Lutfalla G."/>
            <person name="Dossat C."/>
            <person name="Segurens B."/>
            <person name="Dasilva C."/>
            <person name="Salanoubat M."/>
            <person name="Levy M."/>
            <person name="Boudet N."/>
            <person name="Castellano S."/>
            <person name="Anthouard V."/>
            <person name="Jubin C."/>
            <person name="Castelli V."/>
            <person name="Katinka M."/>
            <person name="Vacherie B."/>
            <person name="Biemont C."/>
            <person name="Skalli Z."/>
            <person name="Cattolico L."/>
            <person name="Poulain J."/>
            <person name="De Berardinis V."/>
            <person name="Cruaud C."/>
            <person name="Duprat S."/>
            <person name="Brottier P."/>
            <person name="Coutanceau J.-P."/>
            <person name="Gouzy J."/>
            <person name="Parra G."/>
            <person name="Lardier G."/>
            <person name="Chapple C."/>
            <person name="McKernan K.J."/>
            <person name="McEwan P."/>
            <person name="Bosak S."/>
            <person name="Kellis M."/>
            <person name="Volff J.-N."/>
            <person name="Guigo R."/>
            <person name="Zody M.C."/>
            <person name="Mesirov J."/>
            <person name="Lindblad-Toh K."/>
            <person name="Birren B."/>
            <person name="Nusbaum C."/>
            <person name="Kahn D."/>
            <person name="Robinson-Rechavi M."/>
            <person name="Laudet V."/>
            <person name="Schachter V."/>
            <person name="Quetier F."/>
            <person name="Saurin W."/>
            <person name="Scarpelli C."/>
            <person name="Wincker P."/>
            <person name="Lander E.S."/>
            <person name="Weissenbach J."/>
            <person name="Roest Crollius H."/>
        </authorList>
    </citation>
    <scope>NUCLEOTIDE SEQUENCE [LARGE SCALE GENOMIC DNA]</scope>
</reference>
<organism evidence="1">
    <name type="scientific">Tetraodon nigroviridis</name>
    <name type="common">Spotted green pufferfish</name>
    <name type="synonym">Chelonodon nigroviridis</name>
    <dbReference type="NCBI Taxonomy" id="99883"/>
    <lineage>
        <taxon>Eukaryota</taxon>
        <taxon>Metazoa</taxon>
        <taxon>Chordata</taxon>
        <taxon>Craniata</taxon>
        <taxon>Vertebrata</taxon>
        <taxon>Euteleostomi</taxon>
        <taxon>Actinopterygii</taxon>
        <taxon>Neopterygii</taxon>
        <taxon>Teleostei</taxon>
        <taxon>Neoteleostei</taxon>
        <taxon>Acanthomorphata</taxon>
        <taxon>Eupercaria</taxon>
        <taxon>Tetraodontiformes</taxon>
        <taxon>Tetradontoidea</taxon>
        <taxon>Tetraodontidae</taxon>
        <taxon>Tetraodon</taxon>
    </lineage>
</organism>
<proteinExistence type="predicted"/>
<dbReference type="AlphaFoldDB" id="Q4RB42"/>
<evidence type="ECO:0000313" key="1">
    <source>
        <dbReference type="EMBL" id="CAG14391.1"/>
    </source>
</evidence>
<sequence>SVSLVRKPRRDENLSQEAAKVIAALPDLSFMQAKVLMFPATLTP</sequence>